<accession>B9RKD8</accession>
<dbReference type="GO" id="GO:0008270">
    <property type="term" value="F:zinc ion binding"/>
    <property type="evidence" value="ECO:0007669"/>
    <property type="project" value="InterPro"/>
</dbReference>
<gene>
    <name evidence="1" type="ORF">RCOM_1048550</name>
</gene>
<protein>
    <submittedName>
        <fullName evidence="1">Uncharacterized protein</fullName>
    </submittedName>
</protein>
<organism evidence="1 2">
    <name type="scientific">Ricinus communis</name>
    <name type="common">Castor bean</name>
    <dbReference type="NCBI Taxonomy" id="3988"/>
    <lineage>
        <taxon>Eukaryota</taxon>
        <taxon>Viridiplantae</taxon>
        <taxon>Streptophyta</taxon>
        <taxon>Embryophyta</taxon>
        <taxon>Tracheophyta</taxon>
        <taxon>Spermatophyta</taxon>
        <taxon>Magnoliopsida</taxon>
        <taxon>eudicotyledons</taxon>
        <taxon>Gunneridae</taxon>
        <taxon>Pentapetalae</taxon>
        <taxon>rosids</taxon>
        <taxon>fabids</taxon>
        <taxon>Malpighiales</taxon>
        <taxon>Euphorbiaceae</taxon>
        <taxon>Acalyphoideae</taxon>
        <taxon>Acalypheae</taxon>
        <taxon>Ricinus</taxon>
    </lineage>
</organism>
<dbReference type="GO" id="GO:0003676">
    <property type="term" value="F:nucleic acid binding"/>
    <property type="evidence" value="ECO:0007669"/>
    <property type="project" value="InterPro"/>
</dbReference>
<name>B9RKD8_RICCO</name>
<sequence>MSQKKIGEFLRGGAQMACSLCKAKGHNKKGCPNKAASTSQAYVVVPNSVDSVGKMNVPSKVILVVLNQL</sequence>
<dbReference type="InParanoid" id="B9RKD8"/>
<dbReference type="SUPFAM" id="SSF57756">
    <property type="entry name" value="Retrovirus zinc finger-like domains"/>
    <property type="match status" value="1"/>
</dbReference>
<dbReference type="Proteomes" id="UP000008311">
    <property type="component" value="Unassembled WGS sequence"/>
</dbReference>
<evidence type="ECO:0000313" key="1">
    <source>
        <dbReference type="EMBL" id="EEF48136.1"/>
    </source>
</evidence>
<dbReference type="AlphaFoldDB" id="B9RKD8"/>
<dbReference type="EMBL" id="EQ973784">
    <property type="protein sequence ID" value="EEF48136.1"/>
    <property type="molecule type" value="Genomic_DNA"/>
</dbReference>
<proteinExistence type="predicted"/>
<keyword evidence="2" id="KW-1185">Reference proteome</keyword>
<dbReference type="InterPro" id="IPR036875">
    <property type="entry name" value="Znf_CCHC_sf"/>
</dbReference>
<evidence type="ECO:0000313" key="2">
    <source>
        <dbReference type="Proteomes" id="UP000008311"/>
    </source>
</evidence>
<reference evidence="2" key="1">
    <citation type="journal article" date="2010" name="Nat. Biotechnol.">
        <title>Draft genome sequence of the oilseed species Ricinus communis.</title>
        <authorList>
            <person name="Chan A.P."/>
            <person name="Crabtree J."/>
            <person name="Zhao Q."/>
            <person name="Lorenzi H."/>
            <person name="Orvis J."/>
            <person name="Puiu D."/>
            <person name="Melake-Berhan A."/>
            <person name="Jones K.M."/>
            <person name="Redman J."/>
            <person name="Chen G."/>
            <person name="Cahoon E.B."/>
            <person name="Gedil M."/>
            <person name="Stanke M."/>
            <person name="Haas B.J."/>
            <person name="Wortman J.R."/>
            <person name="Fraser-Liggett C.M."/>
            <person name="Ravel J."/>
            <person name="Rabinowicz P.D."/>
        </authorList>
    </citation>
    <scope>NUCLEOTIDE SEQUENCE [LARGE SCALE GENOMIC DNA]</scope>
    <source>
        <strain evidence="2">cv. Hale</strain>
    </source>
</reference>